<gene>
    <name evidence="1" type="ORF">ABEB36_005516</name>
</gene>
<evidence type="ECO:0000313" key="1">
    <source>
        <dbReference type="EMBL" id="KAL1506086.1"/>
    </source>
</evidence>
<keyword evidence="2" id="KW-1185">Reference proteome</keyword>
<dbReference type="Proteomes" id="UP001566132">
    <property type="component" value="Unassembled WGS sequence"/>
</dbReference>
<accession>A0ABD1EZ28</accession>
<protein>
    <submittedName>
        <fullName evidence="1">Uncharacterized protein</fullName>
    </submittedName>
</protein>
<sequence>MSRIRQNCLKLEGLCKNATLYKSRNHLSQVNVASPVEVRILEGRSDVSSMAEKRPNESDAGS</sequence>
<dbReference type="EMBL" id="JBDJPC010000004">
    <property type="protein sequence ID" value="KAL1506086.1"/>
    <property type="molecule type" value="Genomic_DNA"/>
</dbReference>
<reference evidence="1 2" key="1">
    <citation type="submission" date="2024-05" db="EMBL/GenBank/DDBJ databases">
        <title>Genetic variation in Jamaican populations of the coffee berry borer (Hypothenemus hampei).</title>
        <authorList>
            <person name="Errbii M."/>
            <person name="Myrie A."/>
        </authorList>
    </citation>
    <scope>NUCLEOTIDE SEQUENCE [LARGE SCALE GENOMIC DNA]</scope>
    <source>
        <strain evidence="1">JA-Hopewell-2020-01-JO</strain>
        <tissue evidence="1">Whole body</tissue>
    </source>
</reference>
<dbReference type="AlphaFoldDB" id="A0ABD1EZ28"/>
<comment type="caution">
    <text evidence="1">The sequence shown here is derived from an EMBL/GenBank/DDBJ whole genome shotgun (WGS) entry which is preliminary data.</text>
</comment>
<organism evidence="1 2">
    <name type="scientific">Hypothenemus hampei</name>
    <name type="common">Coffee berry borer</name>
    <dbReference type="NCBI Taxonomy" id="57062"/>
    <lineage>
        <taxon>Eukaryota</taxon>
        <taxon>Metazoa</taxon>
        <taxon>Ecdysozoa</taxon>
        <taxon>Arthropoda</taxon>
        <taxon>Hexapoda</taxon>
        <taxon>Insecta</taxon>
        <taxon>Pterygota</taxon>
        <taxon>Neoptera</taxon>
        <taxon>Endopterygota</taxon>
        <taxon>Coleoptera</taxon>
        <taxon>Polyphaga</taxon>
        <taxon>Cucujiformia</taxon>
        <taxon>Curculionidae</taxon>
        <taxon>Scolytinae</taxon>
        <taxon>Hypothenemus</taxon>
    </lineage>
</organism>
<proteinExistence type="predicted"/>
<evidence type="ECO:0000313" key="2">
    <source>
        <dbReference type="Proteomes" id="UP001566132"/>
    </source>
</evidence>
<name>A0ABD1EZ28_HYPHA</name>